<evidence type="ECO:0000256" key="4">
    <source>
        <dbReference type="ARBA" id="ARBA00023163"/>
    </source>
</evidence>
<dbReference type="PROSITE" id="PS00519">
    <property type="entry name" value="HTH_ASNC_1"/>
    <property type="match status" value="1"/>
</dbReference>
<evidence type="ECO:0000259" key="5">
    <source>
        <dbReference type="PROSITE" id="PS50956"/>
    </source>
</evidence>
<keyword evidence="2" id="KW-0238">DNA-binding</keyword>
<evidence type="ECO:0000256" key="3">
    <source>
        <dbReference type="ARBA" id="ARBA00023159"/>
    </source>
</evidence>
<dbReference type="SMART" id="SM00344">
    <property type="entry name" value="HTH_ASNC"/>
    <property type="match status" value="1"/>
</dbReference>
<dbReference type="PROSITE" id="PS50956">
    <property type="entry name" value="HTH_ASNC_2"/>
    <property type="match status" value="1"/>
</dbReference>
<dbReference type="Pfam" id="PF13412">
    <property type="entry name" value="HTH_24"/>
    <property type="match status" value="1"/>
</dbReference>
<keyword evidence="1" id="KW-0805">Transcription regulation</keyword>
<feature type="domain" description="HTH asnC-type" evidence="5">
    <location>
        <begin position="1"/>
        <end position="65"/>
    </location>
</feature>
<evidence type="ECO:0000256" key="1">
    <source>
        <dbReference type="ARBA" id="ARBA00023015"/>
    </source>
</evidence>
<name>A0ABZ2XUQ6_9RHOB</name>
<accession>A0ABZ2XUQ6</accession>
<evidence type="ECO:0000313" key="6">
    <source>
        <dbReference type="EMBL" id="WZK89840.1"/>
    </source>
</evidence>
<dbReference type="PANTHER" id="PTHR30154:SF0">
    <property type="entry name" value="LEUCINE-RESPONSIVE REGULATORY PROTEIN"/>
    <property type="match status" value="1"/>
</dbReference>
<dbReference type="SUPFAM" id="SSF54909">
    <property type="entry name" value="Dimeric alpha+beta barrel"/>
    <property type="match status" value="1"/>
</dbReference>
<dbReference type="Gene3D" id="1.10.10.10">
    <property type="entry name" value="Winged helix-like DNA-binding domain superfamily/Winged helix DNA-binding domain"/>
    <property type="match status" value="1"/>
</dbReference>
<dbReference type="Proteomes" id="UP001623232">
    <property type="component" value="Chromosome"/>
</dbReference>
<dbReference type="InterPro" id="IPR019888">
    <property type="entry name" value="Tscrpt_reg_AsnC-like"/>
</dbReference>
<keyword evidence="7" id="KW-1185">Reference proteome</keyword>
<dbReference type="PRINTS" id="PR00033">
    <property type="entry name" value="HTHASNC"/>
</dbReference>
<dbReference type="InterPro" id="IPR036388">
    <property type="entry name" value="WH-like_DNA-bd_sf"/>
</dbReference>
<dbReference type="InterPro" id="IPR000485">
    <property type="entry name" value="AsnC-type_HTH_dom"/>
</dbReference>
<sequence length="150" mass="16577">MSKKDQINDQILRELTRDGRISNLELADRVGLSASACLRRVQELERSGVIIGYRAVLDRQAQGVGFVTYIGVGLSEHTKAAQLAFEQAMQAAREVVECHNITGTIEYLLRVECADLPSYKRFHTEVLGTSPHVSAITSYVVMGSPKDQRG</sequence>
<keyword evidence="3" id="KW-0010">Activator</keyword>
<evidence type="ECO:0000256" key="2">
    <source>
        <dbReference type="ARBA" id="ARBA00023125"/>
    </source>
</evidence>
<dbReference type="InterPro" id="IPR036390">
    <property type="entry name" value="WH_DNA-bd_sf"/>
</dbReference>
<organism evidence="6 7">
    <name type="scientific">Aliisedimentitalea scapharcae</name>
    <dbReference type="NCBI Taxonomy" id="1524259"/>
    <lineage>
        <taxon>Bacteria</taxon>
        <taxon>Pseudomonadati</taxon>
        <taxon>Pseudomonadota</taxon>
        <taxon>Alphaproteobacteria</taxon>
        <taxon>Rhodobacterales</taxon>
        <taxon>Roseobacteraceae</taxon>
        <taxon>Aliisedimentitalea</taxon>
    </lineage>
</organism>
<proteinExistence type="predicted"/>
<protein>
    <submittedName>
        <fullName evidence="6">Lrp/AsnC family transcriptional regulator</fullName>
    </submittedName>
</protein>
<reference evidence="6 7" key="1">
    <citation type="submission" date="2023-04" db="EMBL/GenBank/DDBJ databases">
        <title>Complete genome sequence of Alisedimentitalea scapharcae.</title>
        <authorList>
            <person name="Rong J.-C."/>
            <person name="Yi M.-L."/>
            <person name="Zhao Q."/>
        </authorList>
    </citation>
    <scope>NUCLEOTIDE SEQUENCE [LARGE SCALE GENOMIC DNA]</scope>
    <source>
        <strain evidence="6 7">KCTC 42119</strain>
    </source>
</reference>
<dbReference type="InterPro" id="IPR011991">
    <property type="entry name" value="ArsR-like_HTH"/>
</dbReference>
<dbReference type="SUPFAM" id="SSF46785">
    <property type="entry name" value="Winged helix' DNA-binding domain"/>
    <property type="match status" value="1"/>
</dbReference>
<dbReference type="InterPro" id="IPR011008">
    <property type="entry name" value="Dimeric_a/b-barrel"/>
</dbReference>
<dbReference type="RefSeq" id="WP_406648301.1">
    <property type="nucleotide sequence ID" value="NZ_CP123584.1"/>
</dbReference>
<gene>
    <name evidence="6" type="ORF">QEZ52_04635</name>
</gene>
<dbReference type="InterPro" id="IPR019885">
    <property type="entry name" value="Tscrpt_reg_HTH_AsnC-type_CS"/>
</dbReference>
<dbReference type="PANTHER" id="PTHR30154">
    <property type="entry name" value="LEUCINE-RESPONSIVE REGULATORY PROTEIN"/>
    <property type="match status" value="1"/>
</dbReference>
<dbReference type="Gene3D" id="3.30.70.920">
    <property type="match status" value="1"/>
</dbReference>
<dbReference type="CDD" id="cd00090">
    <property type="entry name" value="HTH_ARSR"/>
    <property type="match status" value="1"/>
</dbReference>
<dbReference type="InterPro" id="IPR019887">
    <property type="entry name" value="Tscrpt_reg_AsnC/Lrp_C"/>
</dbReference>
<evidence type="ECO:0000313" key="7">
    <source>
        <dbReference type="Proteomes" id="UP001623232"/>
    </source>
</evidence>
<keyword evidence="4" id="KW-0804">Transcription</keyword>
<dbReference type="EMBL" id="CP123584">
    <property type="protein sequence ID" value="WZK89840.1"/>
    <property type="molecule type" value="Genomic_DNA"/>
</dbReference>
<dbReference type="Pfam" id="PF01037">
    <property type="entry name" value="AsnC_trans_reg"/>
    <property type="match status" value="1"/>
</dbReference>